<keyword evidence="1" id="KW-0560">Oxidoreductase</keyword>
<organism evidence="3 4">
    <name type="scientific">Enterococcus faecalis</name>
    <name type="common">Streptococcus faecalis</name>
    <dbReference type="NCBI Taxonomy" id="1351"/>
    <lineage>
        <taxon>Bacteria</taxon>
        <taxon>Bacillati</taxon>
        <taxon>Bacillota</taxon>
        <taxon>Bacilli</taxon>
        <taxon>Lactobacillales</taxon>
        <taxon>Enterococcaceae</taxon>
        <taxon>Enterococcus</taxon>
    </lineage>
</organism>
<sequence length="116" mass="13427">MKYQVLLYYKYTTIEDPEVFAKEHLAFCKSLNLKGRILVATEGINGTLSGTVEETEKYMEAMQADERFKDTFFKIDPAEEMAFRKMFVRPRSELVALNLEEDVDPLETTGKYLEPA</sequence>
<protein>
    <recommendedName>
        <fullName evidence="2">tRNA uridine(34) hydroxylase N-terminal domain-containing protein</fullName>
    </recommendedName>
</protein>
<evidence type="ECO:0000313" key="3">
    <source>
        <dbReference type="EMBL" id="TKK75891.1"/>
    </source>
</evidence>
<evidence type="ECO:0000313" key="4">
    <source>
        <dbReference type="Proteomes" id="UP000305511"/>
    </source>
</evidence>
<dbReference type="GO" id="GO:0016491">
    <property type="term" value="F:oxidoreductase activity"/>
    <property type="evidence" value="ECO:0007669"/>
    <property type="project" value="UniProtKB-KW"/>
</dbReference>
<dbReference type="PANTHER" id="PTHR43268">
    <property type="entry name" value="THIOSULFATE SULFURTRANSFERASE/RHODANESE-LIKE DOMAIN-CONTAINING PROTEIN 2"/>
    <property type="match status" value="1"/>
</dbReference>
<reference evidence="3 4" key="1">
    <citation type="submission" date="2019-02" db="EMBL/GenBank/DDBJ databases">
        <title>Bacteria dissemination in different level of health care in South Africa: the effectiveness of infections prevention and control.</title>
        <authorList>
            <person name="Shobo C."/>
            <person name="Amoako D.G."/>
            <person name="Allam M."/>
            <person name="Ismail A."/>
            <person name="Bester L.A."/>
            <person name="Essack S.Y."/>
        </authorList>
    </citation>
    <scope>NUCLEOTIDE SEQUENCE [LARGE SCALE GENOMIC DNA]</scope>
    <source>
        <strain evidence="3 4">2SIL2</strain>
    </source>
</reference>
<proteinExistence type="predicted"/>
<feature type="non-terminal residue" evidence="3">
    <location>
        <position position="116"/>
    </location>
</feature>
<dbReference type="PANTHER" id="PTHR43268:SF3">
    <property type="entry name" value="RHODANESE-LIKE DOMAIN-CONTAINING PROTEIN 7-RELATED"/>
    <property type="match status" value="1"/>
</dbReference>
<name>A0A4U3LJX5_ENTFL</name>
<dbReference type="EMBL" id="SIYF01000358">
    <property type="protein sequence ID" value="TKK75891.1"/>
    <property type="molecule type" value="Genomic_DNA"/>
</dbReference>
<gene>
    <name evidence="3" type="ORF">EY666_13400</name>
</gene>
<accession>A0A4U3LJX5</accession>
<evidence type="ECO:0000256" key="1">
    <source>
        <dbReference type="ARBA" id="ARBA00023002"/>
    </source>
</evidence>
<dbReference type="Gene3D" id="3.30.70.100">
    <property type="match status" value="1"/>
</dbReference>
<dbReference type="InterPro" id="IPR020936">
    <property type="entry name" value="TrhO"/>
</dbReference>
<dbReference type="Pfam" id="PF17773">
    <property type="entry name" value="UPF0176_N"/>
    <property type="match status" value="1"/>
</dbReference>
<feature type="domain" description="tRNA uridine(34) hydroxylase N-terminal" evidence="2">
    <location>
        <begin position="3"/>
        <end position="93"/>
    </location>
</feature>
<dbReference type="Proteomes" id="UP000305511">
    <property type="component" value="Unassembled WGS sequence"/>
</dbReference>
<comment type="caution">
    <text evidence="3">The sequence shown here is derived from an EMBL/GenBank/DDBJ whole genome shotgun (WGS) entry which is preliminary data.</text>
</comment>
<dbReference type="AlphaFoldDB" id="A0A4U3LJX5"/>
<evidence type="ECO:0000259" key="2">
    <source>
        <dbReference type="Pfam" id="PF17773"/>
    </source>
</evidence>
<dbReference type="InterPro" id="IPR040503">
    <property type="entry name" value="TRHO_N"/>
</dbReference>